<dbReference type="RefSeq" id="WP_321563043.1">
    <property type="nucleotide sequence ID" value="NZ_CP139558.1"/>
</dbReference>
<evidence type="ECO:0000313" key="1">
    <source>
        <dbReference type="EMBL" id="WPU93914.1"/>
    </source>
</evidence>
<reference evidence="1 2" key="1">
    <citation type="submission" date="2023-11" db="EMBL/GenBank/DDBJ databases">
        <title>Analysis of the Genomes of Mucilaginibacter gossypii cycad 4 and M. sabulilitoris SNA2: microbes with the potential for plant growth promotion.</title>
        <authorList>
            <person name="Hirsch A.M."/>
            <person name="Humm E."/>
            <person name="Rubbi M."/>
            <person name="Del Vecchio G."/>
            <person name="Ha S.M."/>
            <person name="Pellegrini M."/>
            <person name="Gunsalus R.P."/>
        </authorList>
    </citation>
    <scope>NUCLEOTIDE SEQUENCE [LARGE SCALE GENOMIC DNA]</scope>
    <source>
        <strain evidence="1 2">SNA2</strain>
    </source>
</reference>
<sequence>MTEYVSQLAELKTRLDNLTEYSYSNGNTLQSLLQRYDSIVVHLYCINNEKFQCSVETIGVLEYYMGQICSPKISGVKKKSIYHTAKYILKTSINLDLTNYYQHVLLDKIIYN</sequence>
<proteinExistence type="predicted"/>
<evidence type="ECO:0000313" key="2">
    <source>
        <dbReference type="Proteomes" id="UP001324380"/>
    </source>
</evidence>
<dbReference type="Proteomes" id="UP001324380">
    <property type="component" value="Chromosome"/>
</dbReference>
<name>A0ABZ0TL67_9SPHI</name>
<keyword evidence="2" id="KW-1185">Reference proteome</keyword>
<organism evidence="1 2">
    <name type="scientific">Mucilaginibacter sabulilitoris</name>
    <dbReference type="NCBI Taxonomy" id="1173583"/>
    <lineage>
        <taxon>Bacteria</taxon>
        <taxon>Pseudomonadati</taxon>
        <taxon>Bacteroidota</taxon>
        <taxon>Sphingobacteriia</taxon>
        <taxon>Sphingobacteriales</taxon>
        <taxon>Sphingobacteriaceae</taxon>
        <taxon>Mucilaginibacter</taxon>
    </lineage>
</organism>
<gene>
    <name evidence="1" type="ORF">SNE25_00050</name>
</gene>
<dbReference type="EMBL" id="CP139558">
    <property type="protein sequence ID" value="WPU93914.1"/>
    <property type="molecule type" value="Genomic_DNA"/>
</dbReference>
<protein>
    <submittedName>
        <fullName evidence="1">Uncharacterized protein</fullName>
    </submittedName>
</protein>
<accession>A0ABZ0TL67</accession>